<dbReference type="PANTHER" id="PTHR30055">
    <property type="entry name" value="HTH-TYPE TRANSCRIPTIONAL REGULATOR RUTR"/>
    <property type="match status" value="1"/>
</dbReference>
<dbReference type="PROSITE" id="PS50977">
    <property type="entry name" value="HTH_TETR_2"/>
    <property type="match status" value="1"/>
</dbReference>
<dbReference type="Gene3D" id="1.10.357.10">
    <property type="entry name" value="Tetracycline Repressor, domain 2"/>
    <property type="match status" value="1"/>
</dbReference>
<evidence type="ECO:0000313" key="4">
    <source>
        <dbReference type="EMBL" id="GAA1663419.1"/>
    </source>
</evidence>
<dbReference type="SUPFAM" id="SSF46689">
    <property type="entry name" value="Homeodomain-like"/>
    <property type="match status" value="1"/>
</dbReference>
<dbReference type="InterPro" id="IPR050109">
    <property type="entry name" value="HTH-type_TetR-like_transc_reg"/>
</dbReference>
<accession>A0ABP4RZ80</accession>
<protein>
    <submittedName>
        <fullName evidence="4">TetR/AcrR family transcriptional regulator</fullName>
    </submittedName>
</protein>
<dbReference type="Pfam" id="PF00440">
    <property type="entry name" value="TetR_N"/>
    <property type="match status" value="1"/>
</dbReference>
<gene>
    <name evidence="4" type="ORF">GCM10009830_05910</name>
</gene>
<name>A0ABP4RZ80_9ACTN</name>
<dbReference type="PANTHER" id="PTHR30055:SF219">
    <property type="entry name" value="TRANSCRIPTIONAL REGULATORY PROTEIN"/>
    <property type="match status" value="1"/>
</dbReference>
<evidence type="ECO:0000256" key="1">
    <source>
        <dbReference type="ARBA" id="ARBA00023125"/>
    </source>
</evidence>
<evidence type="ECO:0000259" key="3">
    <source>
        <dbReference type="PROSITE" id="PS50977"/>
    </source>
</evidence>
<dbReference type="InterPro" id="IPR009057">
    <property type="entry name" value="Homeodomain-like_sf"/>
</dbReference>
<dbReference type="Pfam" id="PF17940">
    <property type="entry name" value="TetR_C_31"/>
    <property type="match status" value="1"/>
</dbReference>
<dbReference type="Proteomes" id="UP001499851">
    <property type="component" value="Unassembled WGS sequence"/>
</dbReference>
<dbReference type="InterPro" id="IPR001647">
    <property type="entry name" value="HTH_TetR"/>
</dbReference>
<reference evidence="5" key="1">
    <citation type="journal article" date="2019" name="Int. J. Syst. Evol. Microbiol.">
        <title>The Global Catalogue of Microorganisms (GCM) 10K type strain sequencing project: providing services to taxonomists for standard genome sequencing and annotation.</title>
        <authorList>
            <consortium name="The Broad Institute Genomics Platform"/>
            <consortium name="The Broad Institute Genome Sequencing Center for Infectious Disease"/>
            <person name="Wu L."/>
            <person name="Ma J."/>
        </authorList>
    </citation>
    <scope>NUCLEOTIDE SEQUENCE [LARGE SCALE GENOMIC DNA]</scope>
    <source>
        <strain evidence="5">JCM 16001</strain>
    </source>
</reference>
<organism evidence="4 5">
    <name type="scientific">Glycomyces endophyticus</name>
    <dbReference type="NCBI Taxonomy" id="480996"/>
    <lineage>
        <taxon>Bacteria</taxon>
        <taxon>Bacillati</taxon>
        <taxon>Actinomycetota</taxon>
        <taxon>Actinomycetes</taxon>
        <taxon>Glycomycetales</taxon>
        <taxon>Glycomycetaceae</taxon>
        <taxon>Glycomyces</taxon>
    </lineage>
</organism>
<comment type="caution">
    <text evidence="4">The sequence shown here is derived from an EMBL/GenBank/DDBJ whole genome shotgun (WGS) entry which is preliminary data.</text>
</comment>
<dbReference type="InterPro" id="IPR041583">
    <property type="entry name" value="TetR_C_31"/>
</dbReference>
<dbReference type="EMBL" id="BAAAQF010000003">
    <property type="protein sequence ID" value="GAA1663419.1"/>
    <property type="molecule type" value="Genomic_DNA"/>
</dbReference>
<feature type="domain" description="HTH tetR-type" evidence="3">
    <location>
        <begin position="4"/>
        <end position="64"/>
    </location>
</feature>
<keyword evidence="1 2" id="KW-0238">DNA-binding</keyword>
<feature type="DNA-binding region" description="H-T-H motif" evidence="2">
    <location>
        <begin position="27"/>
        <end position="46"/>
    </location>
</feature>
<dbReference type="InterPro" id="IPR036271">
    <property type="entry name" value="Tet_transcr_reg_TetR-rel_C_sf"/>
</dbReference>
<dbReference type="PRINTS" id="PR00455">
    <property type="entry name" value="HTHTETR"/>
</dbReference>
<proteinExistence type="predicted"/>
<dbReference type="SUPFAM" id="SSF48498">
    <property type="entry name" value="Tetracyclin repressor-like, C-terminal domain"/>
    <property type="match status" value="1"/>
</dbReference>
<keyword evidence="5" id="KW-1185">Reference proteome</keyword>
<evidence type="ECO:0000313" key="5">
    <source>
        <dbReference type="Proteomes" id="UP001499851"/>
    </source>
</evidence>
<sequence length="194" mass="20869">MARMGNREALLDGAKKCLLEKGYDRTTVRDIATAANVSMAAIGYHYGSREALLQQALFKSLEDWDAGLQAQLSRLDEPKGPKRFAAVWHLLIEHIRANPTMWTASFELFMQARRSPELAAVYAQGQPGATAAMAALATGEVEEDIDAETIRTVGAVQLALVSGVVMQWMSNPDTAPGPDEIAAGLRGLVASIDA</sequence>
<evidence type="ECO:0000256" key="2">
    <source>
        <dbReference type="PROSITE-ProRule" id="PRU00335"/>
    </source>
</evidence>